<protein>
    <recommendedName>
        <fullName evidence="4 9">Pyruvate dehydrogenase E1 component</fullName>
        <ecNumber evidence="3 9">1.2.4.1</ecNumber>
    </recommendedName>
</protein>
<evidence type="ECO:0000256" key="7">
    <source>
        <dbReference type="ARBA" id="ARBA00023317"/>
    </source>
</evidence>
<dbReference type="PANTHER" id="PTHR43825">
    <property type="entry name" value="PYRUVATE DEHYDROGENASE E1 COMPONENT"/>
    <property type="match status" value="1"/>
</dbReference>
<dbReference type="InterPro" id="IPR009014">
    <property type="entry name" value="Transketo_C/PFOR_II"/>
</dbReference>
<dbReference type="SUPFAM" id="SSF52922">
    <property type="entry name" value="TK C-terminal domain-like"/>
    <property type="match status" value="1"/>
</dbReference>
<dbReference type="SUPFAM" id="SSF52518">
    <property type="entry name" value="Thiamin diphosphate-binding fold (THDP-binding)"/>
    <property type="match status" value="2"/>
</dbReference>
<comment type="caution">
    <text evidence="13">The sequence shown here is derived from an EMBL/GenBank/DDBJ whole genome shotgun (WGS) entry which is preliminary data.</text>
</comment>
<dbReference type="EC" id="1.2.4.1" evidence="3 9"/>
<evidence type="ECO:0000256" key="8">
    <source>
        <dbReference type="ARBA" id="ARBA00051231"/>
    </source>
</evidence>
<gene>
    <name evidence="13" type="primary">aceE</name>
    <name evidence="13" type="ORF">CWC20_17190</name>
</gene>
<dbReference type="EMBL" id="PNBW01000099">
    <property type="protein sequence ID" value="TMO71602.1"/>
    <property type="molecule type" value="Genomic_DNA"/>
</dbReference>
<dbReference type="InterPro" id="IPR029061">
    <property type="entry name" value="THDP-binding"/>
</dbReference>
<keyword evidence="14" id="KW-1185">Reference proteome</keyword>
<dbReference type="CDD" id="cd02017">
    <property type="entry name" value="TPP_E1_EcPDC_like"/>
    <property type="match status" value="1"/>
</dbReference>
<proteinExistence type="predicted"/>
<evidence type="ECO:0000256" key="2">
    <source>
        <dbReference type="ARBA" id="ARBA00003157"/>
    </source>
</evidence>
<dbReference type="PIRSF" id="PIRSF000156">
    <property type="entry name" value="Pyruvate_dh_E1"/>
    <property type="match status" value="1"/>
</dbReference>
<dbReference type="InterPro" id="IPR041621">
    <property type="entry name" value="PDH_E1_M"/>
</dbReference>
<evidence type="ECO:0000259" key="10">
    <source>
        <dbReference type="Pfam" id="PF00456"/>
    </source>
</evidence>
<dbReference type="InterPro" id="IPR005474">
    <property type="entry name" value="Transketolase_N"/>
</dbReference>
<comment type="cofactor">
    <cofactor evidence="1 9">
        <name>thiamine diphosphate</name>
        <dbReference type="ChEBI" id="CHEBI:58937"/>
    </cofactor>
</comment>
<dbReference type="Pfam" id="PF22613">
    <property type="entry name" value="Transketolase_C_1"/>
    <property type="match status" value="1"/>
</dbReference>
<dbReference type="InterPro" id="IPR055152">
    <property type="entry name" value="Transketolase-like_C_2"/>
</dbReference>
<evidence type="ECO:0000259" key="11">
    <source>
        <dbReference type="Pfam" id="PF17831"/>
    </source>
</evidence>
<keyword evidence="7 9" id="KW-0670">Pyruvate</keyword>
<dbReference type="InterPro" id="IPR051157">
    <property type="entry name" value="PDH/Transketolase"/>
</dbReference>
<evidence type="ECO:0000256" key="6">
    <source>
        <dbReference type="ARBA" id="ARBA00023052"/>
    </source>
</evidence>
<feature type="domain" description="Transketolase-like C-terminal" evidence="12">
    <location>
        <begin position="714"/>
        <end position="845"/>
    </location>
</feature>
<evidence type="ECO:0000256" key="1">
    <source>
        <dbReference type="ARBA" id="ARBA00001964"/>
    </source>
</evidence>
<name>A0ABY2VU21_9GAMM</name>
<evidence type="ECO:0000313" key="13">
    <source>
        <dbReference type="EMBL" id="TMO71602.1"/>
    </source>
</evidence>
<feature type="domain" description="Transketolase N-terminal" evidence="10">
    <location>
        <begin position="107"/>
        <end position="295"/>
    </location>
</feature>
<evidence type="ECO:0000256" key="3">
    <source>
        <dbReference type="ARBA" id="ARBA00012281"/>
    </source>
</evidence>
<evidence type="ECO:0000256" key="4">
    <source>
        <dbReference type="ARBA" id="ARBA00017172"/>
    </source>
</evidence>
<accession>A0ABY2VU21</accession>
<dbReference type="Proteomes" id="UP000307164">
    <property type="component" value="Unassembled WGS sequence"/>
</dbReference>
<reference evidence="14" key="2">
    <citation type="submission" date="2019-06" db="EMBL/GenBank/DDBJ databases">
        <title>Co-occurence of chitin degradation, pigmentation and bioactivity in marine Pseudoalteromonas.</title>
        <authorList>
            <person name="Sonnenschein E.C."/>
            <person name="Bech P.K."/>
        </authorList>
    </citation>
    <scope>NUCLEOTIDE SEQUENCE [LARGE SCALE GENOMIC DNA]</scope>
    <source>
        <strain evidence="14">S3895</strain>
    </source>
</reference>
<evidence type="ECO:0000256" key="5">
    <source>
        <dbReference type="ARBA" id="ARBA00023002"/>
    </source>
</evidence>
<organism evidence="13 14">
    <name type="scientific">Pseudoalteromonas aurantia</name>
    <dbReference type="NCBI Taxonomy" id="43654"/>
    <lineage>
        <taxon>Bacteria</taxon>
        <taxon>Pseudomonadati</taxon>
        <taxon>Pseudomonadota</taxon>
        <taxon>Gammaproteobacteria</taxon>
        <taxon>Alteromonadales</taxon>
        <taxon>Pseudoalteromonadaceae</taxon>
        <taxon>Pseudoalteromonas</taxon>
    </lineage>
</organism>
<dbReference type="InterPro" id="IPR035807">
    <property type="entry name" value="PDC_E1_N"/>
</dbReference>
<dbReference type="PANTHER" id="PTHR43825:SF3">
    <property type="entry name" value="PYRUVATE DEHYDROGENASE E1 COMPONENT"/>
    <property type="match status" value="1"/>
</dbReference>
<feature type="domain" description="Pyruvate dehydrogenase E1 component middle" evidence="11">
    <location>
        <begin position="490"/>
        <end position="701"/>
    </location>
</feature>
<evidence type="ECO:0000256" key="9">
    <source>
        <dbReference type="PIRNR" id="PIRNR000156"/>
    </source>
</evidence>
<feature type="domain" description="Transketolase N-terminal" evidence="10">
    <location>
        <begin position="361"/>
        <end position="427"/>
    </location>
</feature>
<dbReference type="Gene3D" id="3.40.50.920">
    <property type="match status" value="1"/>
</dbReference>
<reference evidence="13 14" key="1">
    <citation type="submission" date="2018-01" db="EMBL/GenBank/DDBJ databases">
        <authorList>
            <person name="Paulsen S."/>
            <person name="Gram L.K."/>
        </authorList>
    </citation>
    <scope>NUCLEOTIDE SEQUENCE [LARGE SCALE GENOMIC DNA]</scope>
    <source>
        <strain evidence="13 14">S3895</strain>
    </source>
</reference>
<evidence type="ECO:0000259" key="12">
    <source>
        <dbReference type="Pfam" id="PF22613"/>
    </source>
</evidence>
<dbReference type="Pfam" id="PF00456">
    <property type="entry name" value="Transketolase_N"/>
    <property type="match status" value="2"/>
</dbReference>
<comment type="catalytic activity">
    <reaction evidence="8 9">
        <text>N(6)-[(R)-lipoyl]-L-lysyl-[protein] + pyruvate + H(+) = N(6)-[(R)-S(8)-acetyldihydrolipoyl]-L-lysyl-[protein] + CO2</text>
        <dbReference type="Rhea" id="RHEA:19189"/>
        <dbReference type="Rhea" id="RHEA-COMP:10474"/>
        <dbReference type="Rhea" id="RHEA-COMP:10478"/>
        <dbReference type="ChEBI" id="CHEBI:15361"/>
        <dbReference type="ChEBI" id="CHEBI:15378"/>
        <dbReference type="ChEBI" id="CHEBI:16526"/>
        <dbReference type="ChEBI" id="CHEBI:83099"/>
        <dbReference type="ChEBI" id="CHEBI:83111"/>
        <dbReference type="EC" id="1.2.4.1"/>
    </reaction>
</comment>
<keyword evidence="6 9" id="KW-0786">Thiamine pyrophosphate</keyword>
<dbReference type="RefSeq" id="WP_138676725.1">
    <property type="nucleotide sequence ID" value="NZ_PNBW01000099.1"/>
</dbReference>
<evidence type="ECO:0000313" key="14">
    <source>
        <dbReference type="Proteomes" id="UP000307164"/>
    </source>
</evidence>
<sequence length="888" mass="99225">MSEVNKFDVDALETKEWLQALESVVKEEGVERAQFLLEQVLEQARLDGVDMPTGITTNYVNTIPADKEPAYPGDVNIERRIRSIVRWNAIMIVLRASKKDLELGGHMASYQSSAAFYEMCFNHFFRAPNEVDGGDLVYYQGHISPGIYARAFLEGRLTAEQLDNFRQEVDGKGISSYPHPKLMPEFWQFPTVSMGLGPIASIYQARFLKYLDGRGMKDTSAQRVYAFLGDGEMDEPESRGAISFAAREKLDNLCYLINCNLQRLDGPVMGNGKIIQELEGLFKGAGWNVIKVVWGSGWDKLLAKDTTGKLLELMNETIDGDYQTYKAKNGAYVREHFFGRYPETAALVADMTDDEIFALKRGGHEPSKLFAAFKAAQEEKGRPTVILAKTVKGYGMGEAAEGKNIAHQVKKMDLTHVEHLRSRLGLEDLVTDEQLKDLPYLMLEEGSKEYEYLHARRKALHGYTPQRLPNFTQALTLPEVDAFAPLLQKQKRDISTTMAFVRALNVLLKDKGIGKNIVPIIADEARTFGMEGLFRQIGIYNPHGQNYTPQDRDIVSYYKEEKSGQVLQEGINELGAMSSWVAAATSYSTSDLPMIPFYIYYSMFGFQRVGDMAWMAGDQQARGFLLGATAGRTTLNGEGLQHEDGHSHIQAATVPNCISYDPTFGYEVAVIMQDGIRRMYGPEQENVFYYLTLMNENYHQPAMPEGAEEGIRKGIYKLESNTGEKAHVQLLGSGTILNEVRKAAVILSEEYGVASDVYSVTSFNELARDGQAVERLNMLNPQNDAQVPYIATVLGDSPAIAATDYMKNYAEQVRAFMPSTSYKVLGTDGYGRSDSRENLRRHFEVNAGYVVVAALTELVKQGKVESSVVVEAIKKFDIDTTKTNPLYA</sequence>
<comment type="function">
    <text evidence="2 9">Component of the pyruvate dehydrogenase (PDH) complex, that catalyzes the overall conversion of pyruvate to acetyl-CoA and CO(2).</text>
</comment>
<dbReference type="Gene3D" id="3.40.50.970">
    <property type="match status" value="2"/>
</dbReference>
<dbReference type="Pfam" id="PF17831">
    <property type="entry name" value="PDH_E1_M"/>
    <property type="match status" value="1"/>
</dbReference>
<dbReference type="NCBIfam" id="TIGR00759">
    <property type="entry name" value="aceE"/>
    <property type="match status" value="1"/>
</dbReference>
<keyword evidence="5 9" id="KW-0560">Oxidoreductase</keyword>
<dbReference type="InterPro" id="IPR004660">
    <property type="entry name" value="PDH_E1"/>
</dbReference>